<evidence type="ECO:0000313" key="1">
    <source>
        <dbReference type="EMBL" id="HFC93149.1"/>
    </source>
</evidence>
<dbReference type="SUPFAM" id="SSF48695">
    <property type="entry name" value="Multiheme cytochromes"/>
    <property type="match status" value="1"/>
</dbReference>
<reference evidence="1" key="1">
    <citation type="journal article" date="2020" name="mSystems">
        <title>Genome- and Community-Level Interaction Insights into Carbon Utilization and Element Cycling Functions of Hydrothermarchaeota in Hydrothermal Sediment.</title>
        <authorList>
            <person name="Zhou Z."/>
            <person name="Liu Y."/>
            <person name="Xu W."/>
            <person name="Pan J."/>
            <person name="Luo Z.H."/>
            <person name="Li M."/>
        </authorList>
    </citation>
    <scope>NUCLEOTIDE SEQUENCE [LARGE SCALE GENOMIC DNA]</scope>
    <source>
        <strain evidence="1">HyVt-493</strain>
    </source>
</reference>
<proteinExistence type="predicted"/>
<dbReference type="AlphaFoldDB" id="A0A7V2T138"/>
<organism evidence="1">
    <name type="scientific">Leucothrix mucor</name>
    <dbReference type="NCBI Taxonomy" id="45248"/>
    <lineage>
        <taxon>Bacteria</taxon>
        <taxon>Pseudomonadati</taxon>
        <taxon>Pseudomonadota</taxon>
        <taxon>Gammaproteobacteria</taxon>
        <taxon>Thiotrichales</taxon>
        <taxon>Thiotrichaceae</taxon>
        <taxon>Leucothrix</taxon>
    </lineage>
</organism>
<dbReference type="InterPro" id="IPR036280">
    <property type="entry name" value="Multihaem_cyt_sf"/>
</dbReference>
<sequence>MLITHAMINRNRQFILFLLIMVCVLTNRSLWATTDNDYWQLPIPPQGDAPQTHHPITHDISPKSCALCHKKQADEWQDSYHAKAASDG</sequence>
<accession>A0A7V2T138</accession>
<feature type="non-terminal residue" evidence="1">
    <location>
        <position position="88"/>
    </location>
</feature>
<gene>
    <name evidence="1" type="ORF">ENJ51_10090</name>
</gene>
<comment type="caution">
    <text evidence="1">The sequence shown here is derived from an EMBL/GenBank/DDBJ whole genome shotgun (WGS) entry which is preliminary data.</text>
</comment>
<evidence type="ECO:0008006" key="2">
    <source>
        <dbReference type="Google" id="ProtNLM"/>
    </source>
</evidence>
<protein>
    <recommendedName>
        <fullName evidence="2">Cytochrome c-552/4 domain-containing protein</fullName>
    </recommendedName>
</protein>
<name>A0A7V2T138_LEUMU</name>
<dbReference type="EMBL" id="DRMS01000377">
    <property type="protein sequence ID" value="HFC93149.1"/>
    <property type="molecule type" value="Genomic_DNA"/>
</dbReference>
<dbReference type="Proteomes" id="UP000885750">
    <property type="component" value="Unassembled WGS sequence"/>
</dbReference>